<sequence length="60" mass="6743">MLYPIVSDVTRADPLDVLVIASTYLAVRSSILHINRSHANHSVINRSPEGLLDNYSNYEM</sequence>
<dbReference type="EMBL" id="MN739192">
    <property type="protein sequence ID" value="QHS92774.1"/>
    <property type="molecule type" value="Genomic_DNA"/>
</dbReference>
<name>A0A6C0BM81_9ZZZZ</name>
<proteinExistence type="predicted"/>
<reference evidence="1" key="1">
    <citation type="journal article" date="2020" name="Nature">
        <title>Giant virus diversity and host interactions through global metagenomics.</title>
        <authorList>
            <person name="Schulz F."/>
            <person name="Roux S."/>
            <person name="Paez-Espino D."/>
            <person name="Jungbluth S."/>
            <person name="Walsh D.A."/>
            <person name="Denef V.J."/>
            <person name="McMahon K.D."/>
            <person name="Konstantinidis K.T."/>
            <person name="Eloe-Fadrosh E.A."/>
            <person name="Kyrpides N.C."/>
            <person name="Woyke T."/>
        </authorList>
    </citation>
    <scope>NUCLEOTIDE SEQUENCE</scope>
    <source>
        <strain evidence="1">GVMAG-M-3300017651-5</strain>
    </source>
</reference>
<accession>A0A6C0BM81</accession>
<dbReference type="AlphaFoldDB" id="A0A6C0BM81"/>
<evidence type="ECO:0000313" key="1">
    <source>
        <dbReference type="EMBL" id="QHS92774.1"/>
    </source>
</evidence>
<protein>
    <submittedName>
        <fullName evidence="1">Uncharacterized protein</fullName>
    </submittedName>
</protein>
<organism evidence="1">
    <name type="scientific">viral metagenome</name>
    <dbReference type="NCBI Taxonomy" id="1070528"/>
    <lineage>
        <taxon>unclassified sequences</taxon>
        <taxon>metagenomes</taxon>
        <taxon>organismal metagenomes</taxon>
    </lineage>
</organism>